<evidence type="ECO:0000256" key="1">
    <source>
        <dbReference type="ARBA" id="ARBA00022692"/>
    </source>
</evidence>
<evidence type="ECO:0000313" key="6">
    <source>
        <dbReference type="WBParaSite" id="nRc.2.0.1.t00210-RA"/>
    </source>
</evidence>
<dbReference type="InterPro" id="IPR036259">
    <property type="entry name" value="MFS_trans_sf"/>
</dbReference>
<feature type="transmembrane region" description="Helical" evidence="4">
    <location>
        <begin position="64"/>
        <end position="83"/>
    </location>
</feature>
<evidence type="ECO:0000313" key="5">
    <source>
        <dbReference type="Proteomes" id="UP000887565"/>
    </source>
</evidence>
<evidence type="ECO:0000256" key="2">
    <source>
        <dbReference type="ARBA" id="ARBA00022989"/>
    </source>
</evidence>
<sequence>MHVHRPPTDFFRFLAFRGSFENEQSIEKILIDASLIILFSVILISCTLIVVPFCISIYHLVYSFAVMGMAMGLVDITATISLIKKFKMDASPFIQALYCCYGIGAFCSPLILRFFVKDFDCTTLLEKSSNATGRRWIISHQMHRKFVRYTKCLL</sequence>
<keyword evidence="2 4" id="KW-1133">Transmembrane helix</keyword>
<dbReference type="WBParaSite" id="nRc.2.0.1.t00210-RA">
    <property type="protein sequence ID" value="nRc.2.0.1.t00210-RA"/>
    <property type="gene ID" value="nRc.2.0.1.g00210"/>
</dbReference>
<feature type="transmembrane region" description="Helical" evidence="4">
    <location>
        <begin position="35"/>
        <end position="58"/>
    </location>
</feature>
<evidence type="ECO:0000256" key="4">
    <source>
        <dbReference type="SAM" id="Phobius"/>
    </source>
</evidence>
<organism evidence="5 6">
    <name type="scientific">Romanomermis culicivorax</name>
    <name type="common">Nematode worm</name>
    <dbReference type="NCBI Taxonomy" id="13658"/>
    <lineage>
        <taxon>Eukaryota</taxon>
        <taxon>Metazoa</taxon>
        <taxon>Ecdysozoa</taxon>
        <taxon>Nematoda</taxon>
        <taxon>Enoplea</taxon>
        <taxon>Dorylaimia</taxon>
        <taxon>Mermithida</taxon>
        <taxon>Mermithoidea</taxon>
        <taxon>Mermithidae</taxon>
        <taxon>Romanomermis</taxon>
    </lineage>
</organism>
<feature type="transmembrane region" description="Helical" evidence="4">
    <location>
        <begin position="95"/>
        <end position="116"/>
    </location>
</feature>
<dbReference type="PANTHER" id="PTHR23121:SF10">
    <property type="entry name" value="MAJOR FACILITATOR SUPERFAMILY DOMAIN-CONTAINING PROTEIN 4A"/>
    <property type="match status" value="1"/>
</dbReference>
<protein>
    <submittedName>
        <fullName evidence="6">Uncharacterized protein</fullName>
    </submittedName>
</protein>
<evidence type="ECO:0000256" key="3">
    <source>
        <dbReference type="ARBA" id="ARBA00023136"/>
    </source>
</evidence>
<accession>A0A915HFY7</accession>
<reference evidence="6" key="1">
    <citation type="submission" date="2022-11" db="UniProtKB">
        <authorList>
            <consortium name="WormBaseParasite"/>
        </authorList>
    </citation>
    <scope>IDENTIFICATION</scope>
</reference>
<keyword evidence="3 4" id="KW-0472">Membrane</keyword>
<dbReference type="Proteomes" id="UP000887565">
    <property type="component" value="Unplaced"/>
</dbReference>
<dbReference type="PANTHER" id="PTHR23121">
    <property type="entry name" value="SODIUM-DEPENDENT GLUCOSE TRANSPORTER 1"/>
    <property type="match status" value="1"/>
</dbReference>
<proteinExistence type="predicted"/>
<keyword evidence="5" id="KW-1185">Reference proteome</keyword>
<dbReference type="SUPFAM" id="SSF103473">
    <property type="entry name" value="MFS general substrate transporter"/>
    <property type="match status" value="1"/>
</dbReference>
<dbReference type="AlphaFoldDB" id="A0A915HFY7"/>
<name>A0A915HFY7_ROMCU</name>
<keyword evidence="1 4" id="KW-0812">Transmembrane</keyword>